<evidence type="ECO:0000256" key="2">
    <source>
        <dbReference type="ARBA" id="ARBA00005262"/>
    </source>
</evidence>
<dbReference type="RefSeq" id="WP_127111480.1">
    <property type="nucleotide sequence ID" value="NZ_RZGR01000037.1"/>
</dbReference>
<evidence type="ECO:0000313" key="9">
    <source>
        <dbReference type="Proteomes" id="UP000288012"/>
    </source>
</evidence>
<dbReference type="EMBL" id="RZGR01000037">
    <property type="protein sequence ID" value="RUQ81586.1"/>
    <property type="molecule type" value="Genomic_DNA"/>
</dbReference>
<evidence type="ECO:0000256" key="1">
    <source>
        <dbReference type="ARBA" id="ARBA00004651"/>
    </source>
</evidence>
<evidence type="ECO:0000256" key="7">
    <source>
        <dbReference type="SAM" id="Phobius"/>
    </source>
</evidence>
<dbReference type="InterPro" id="IPR052518">
    <property type="entry name" value="CHR_Transporter"/>
</dbReference>
<dbReference type="PANTHER" id="PTHR43663:SF1">
    <property type="entry name" value="CHROMATE TRANSPORTER"/>
    <property type="match status" value="1"/>
</dbReference>
<feature type="transmembrane region" description="Helical" evidence="7">
    <location>
        <begin position="5"/>
        <end position="26"/>
    </location>
</feature>
<comment type="subcellular location">
    <subcellularLocation>
        <location evidence="1">Cell membrane</location>
        <topology evidence="1">Multi-pass membrane protein</topology>
    </subcellularLocation>
</comment>
<evidence type="ECO:0000256" key="6">
    <source>
        <dbReference type="ARBA" id="ARBA00023136"/>
    </source>
</evidence>
<sequence length="177" mass="19065">MIKTLLAITISFGKIGLISLGGGNSMLKLLEYEAVNYRHWIGQEEFIQMVGSTFLFPGLTAVKLAALIGYKAGGTAGLLLAVACLNLPGLILAIFGYFWLTSHNGPITRKIMIAVQYGAFALLAAATFSIAQGVLAVYYSLSMVMACILFFLALAFLNLSPFWGFIAFIGVCFFLVN</sequence>
<feature type="transmembrane region" description="Helical" evidence="7">
    <location>
        <begin position="78"/>
        <end position="100"/>
    </location>
</feature>
<accession>A0A3S0VM89</accession>
<gene>
    <name evidence="8" type="ORF">EKM59_10210</name>
</gene>
<evidence type="ECO:0000256" key="4">
    <source>
        <dbReference type="ARBA" id="ARBA00022692"/>
    </source>
</evidence>
<feature type="transmembrane region" description="Helical" evidence="7">
    <location>
        <begin position="46"/>
        <end position="66"/>
    </location>
</feature>
<name>A0A3S0VM89_9GAMM</name>
<keyword evidence="9" id="KW-1185">Reference proteome</keyword>
<keyword evidence="4 7" id="KW-0812">Transmembrane</keyword>
<keyword evidence="3" id="KW-1003">Cell membrane</keyword>
<comment type="similarity">
    <text evidence="2">Belongs to the chromate ion transporter (CHR) (TC 2.A.51) family.</text>
</comment>
<comment type="caution">
    <text evidence="8">The sequence shown here is derived from an EMBL/GenBank/DDBJ whole genome shotgun (WGS) entry which is preliminary data.</text>
</comment>
<protein>
    <submittedName>
        <fullName evidence="8">Chromate transporter</fullName>
    </submittedName>
</protein>
<keyword evidence="5 7" id="KW-1133">Transmembrane helix</keyword>
<evidence type="ECO:0000256" key="3">
    <source>
        <dbReference type="ARBA" id="ARBA00022475"/>
    </source>
</evidence>
<organism evidence="8 9">
    <name type="scientific">Legionella septentrionalis</name>
    <dbReference type="NCBI Taxonomy" id="2498109"/>
    <lineage>
        <taxon>Bacteria</taxon>
        <taxon>Pseudomonadati</taxon>
        <taxon>Pseudomonadota</taxon>
        <taxon>Gammaproteobacteria</taxon>
        <taxon>Legionellales</taxon>
        <taxon>Legionellaceae</taxon>
        <taxon>Legionella</taxon>
    </lineage>
</organism>
<proteinExistence type="inferred from homology"/>
<reference evidence="8 9" key="1">
    <citation type="submission" date="2018-12" db="EMBL/GenBank/DDBJ databases">
        <title>Legionella sp,whole genome shotgun sequence.</title>
        <authorList>
            <person name="Wu H."/>
        </authorList>
    </citation>
    <scope>NUCLEOTIDE SEQUENCE [LARGE SCALE GENOMIC DNA]</scope>
    <source>
        <strain evidence="9">km714</strain>
    </source>
</reference>
<dbReference type="GO" id="GO:0005886">
    <property type="term" value="C:plasma membrane"/>
    <property type="evidence" value="ECO:0007669"/>
    <property type="project" value="UniProtKB-SubCell"/>
</dbReference>
<dbReference type="InterPro" id="IPR003370">
    <property type="entry name" value="Chromate_transpt"/>
</dbReference>
<feature type="transmembrane region" description="Helical" evidence="7">
    <location>
        <begin position="148"/>
        <end position="176"/>
    </location>
</feature>
<dbReference type="GO" id="GO:0015109">
    <property type="term" value="F:chromate transmembrane transporter activity"/>
    <property type="evidence" value="ECO:0007669"/>
    <property type="project" value="InterPro"/>
</dbReference>
<evidence type="ECO:0000256" key="5">
    <source>
        <dbReference type="ARBA" id="ARBA00022989"/>
    </source>
</evidence>
<feature type="transmembrane region" description="Helical" evidence="7">
    <location>
        <begin position="120"/>
        <end position="141"/>
    </location>
</feature>
<dbReference type="AlphaFoldDB" id="A0A3S0VM89"/>
<dbReference type="PANTHER" id="PTHR43663">
    <property type="entry name" value="CHROMATE TRANSPORT PROTEIN-RELATED"/>
    <property type="match status" value="1"/>
</dbReference>
<dbReference type="Pfam" id="PF02417">
    <property type="entry name" value="Chromate_transp"/>
    <property type="match status" value="1"/>
</dbReference>
<evidence type="ECO:0000313" key="8">
    <source>
        <dbReference type="EMBL" id="RUQ81586.1"/>
    </source>
</evidence>
<dbReference type="Proteomes" id="UP000288012">
    <property type="component" value="Unassembled WGS sequence"/>
</dbReference>
<keyword evidence="6 7" id="KW-0472">Membrane</keyword>